<keyword evidence="1 3" id="KW-0808">Transferase</keyword>
<gene>
    <name evidence="3" type="ORF">NBRC111893_487</name>
</gene>
<protein>
    <submittedName>
        <fullName evidence="3">Aspartate carbamoyltransferase</fullName>
        <ecNumber evidence="3">2.1.3.2</ecNumber>
    </submittedName>
</protein>
<dbReference type="GO" id="GO:0004070">
    <property type="term" value="F:aspartate carbamoyltransferase activity"/>
    <property type="evidence" value="ECO:0007669"/>
    <property type="project" value="UniProtKB-EC"/>
</dbReference>
<dbReference type="GO" id="GO:0005829">
    <property type="term" value="C:cytosol"/>
    <property type="evidence" value="ECO:0007669"/>
    <property type="project" value="TreeGrafter"/>
</dbReference>
<dbReference type="GO" id="GO:0016597">
    <property type="term" value="F:amino acid binding"/>
    <property type="evidence" value="ECO:0007669"/>
    <property type="project" value="InterPro"/>
</dbReference>
<dbReference type="Gene3D" id="3.40.50.1370">
    <property type="entry name" value="Aspartate/ornithine carbamoyltransferase"/>
    <property type="match status" value="1"/>
</dbReference>
<dbReference type="PRINTS" id="PR00101">
    <property type="entry name" value="ATCASE"/>
</dbReference>
<evidence type="ECO:0000256" key="1">
    <source>
        <dbReference type="ARBA" id="ARBA00022679"/>
    </source>
</evidence>
<name>A0A401FJD1_9LACO</name>
<dbReference type="EMBL" id="BEXA01000001">
    <property type="protein sequence ID" value="GAY72341.1"/>
    <property type="molecule type" value="Genomic_DNA"/>
</dbReference>
<dbReference type="InterPro" id="IPR036901">
    <property type="entry name" value="Asp/Orn_carbamoylTrfase_sf"/>
</dbReference>
<evidence type="ECO:0000259" key="2">
    <source>
        <dbReference type="Pfam" id="PF02729"/>
    </source>
</evidence>
<dbReference type="InterPro" id="IPR006130">
    <property type="entry name" value="Asp/Orn_carbamoylTrfase"/>
</dbReference>
<feature type="domain" description="Aspartate/ornithine carbamoyltransferase carbamoyl-P binding" evidence="2">
    <location>
        <begin position="12"/>
        <end position="95"/>
    </location>
</feature>
<dbReference type="PANTHER" id="PTHR45753:SF6">
    <property type="entry name" value="ASPARTATE CARBAMOYLTRANSFERASE"/>
    <property type="match status" value="1"/>
</dbReference>
<dbReference type="PROSITE" id="PS00097">
    <property type="entry name" value="CARBAMOYLTRANSFERASE"/>
    <property type="match status" value="1"/>
</dbReference>
<dbReference type="InterPro" id="IPR006132">
    <property type="entry name" value="Asp/Orn_carbamoyltranf_P-bd"/>
</dbReference>
<reference evidence="3 4" key="1">
    <citation type="submission" date="2017-11" db="EMBL/GenBank/DDBJ databases">
        <title>Draft Genome Sequence of Lactobacillus curieae NBRC 111893 isolated from Koso, a Japanese sugar-Vegetable Fermented Beverage.</title>
        <authorList>
            <person name="Chiou T.Y."/>
            <person name="Oshima K."/>
            <person name="Suda W."/>
            <person name="Hattori M."/>
            <person name="Takahashi T."/>
        </authorList>
    </citation>
    <scope>NUCLEOTIDE SEQUENCE [LARGE SCALE GENOMIC DNA]</scope>
    <source>
        <strain evidence="3 4">NBRC111893</strain>
    </source>
</reference>
<organism evidence="3 4">
    <name type="scientific">Lentilactobacillus kosonis</name>
    <dbReference type="NCBI Taxonomy" id="2810561"/>
    <lineage>
        <taxon>Bacteria</taxon>
        <taxon>Bacillati</taxon>
        <taxon>Bacillota</taxon>
        <taxon>Bacilli</taxon>
        <taxon>Lactobacillales</taxon>
        <taxon>Lactobacillaceae</taxon>
        <taxon>Lentilactobacillus</taxon>
    </lineage>
</organism>
<comment type="caution">
    <text evidence="3">The sequence shown here is derived from an EMBL/GenBank/DDBJ whole genome shotgun (WGS) entry which is preliminary data.</text>
</comment>
<dbReference type="Proteomes" id="UP000286974">
    <property type="component" value="Unassembled WGS sequence"/>
</dbReference>
<dbReference type="PANTHER" id="PTHR45753">
    <property type="entry name" value="ORNITHINE CARBAMOYLTRANSFERASE, MITOCHONDRIAL"/>
    <property type="match status" value="1"/>
</dbReference>
<dbReference type="GO" id="GO:0006520">
    <property type="term" value="P:amino acid metabolic process"/>
    <property type="evidence" value="ECO:0007669"/>
    <property type="project" value="InterPro"/>
</dbReference>
<sequence length="103" mass="11565">MMEMTNTLSFENVLSMEDLSAADVLEFIREASEFKAGKQVSLTRPVYATNMFFENSTRTHTSFEMAERKLGLNVVNFDPASSSLSKGESMADTVKPCRQLAWI</sequence>
<evidence type="ECO:0000313" key="3">
    <source>
        <dbReference type="EMBL" id="GAY72341.1"/>
    </source>
</evidence>
<accession>A0A401FJD1</accession>
<keyword evidence="4" id="KW-1185">Reference proteome</keyword>
<dbReference type="AlphaFoldDB" id="A0A401FJD1"/>
<dbReference type="SUPFAM" id="SSF53671">
    <property type="entry name" value="Aspartate/ornithine carbamoyltransferase"/>
    <property type="match status" value="1"/>
</dbReference>
<dbReference type="Pfam" id="PF02729">
    <property type="entry name" value="OTCace_N"/>
    <property type="match status" value="1"/>
</dbReference>
<evidence type="ECO:0000313" key="4">
    <source>
        <dbReference type="Proteomes" id="UP000286974"/>
    </source>
</evidence>
<dbReference type="EC" id="2.1.3.2" evidence="3"/>
<proteinExistence type="predicted"/>